<dbReference type="Proteomes" id="UP000643672">
    <property type="component" value="Unassembled WGS sequence"/>
</dbReference>
<proteinExistence type="predicted"/>
<keyword evidence="1" id="KW-0812">Transmembrane</keyword>
<evidence type="ECO:0000313" key="2">
    <source>
        <dbReference type="EMBL" id="CAB5495928.1"/>
    </source>
</evidence>
<dbReference type="AlphaFoldDB" id="A0A8H8XCJ9"/>
<sequence length="46" mass="5301">MLSISITGIFTANTWAIVSTILFILFLKMVSLYIKVSLKKSKRLFY</sequence>
<gene>
    <name evidence="2" type="ORF">THERMOS_408</name>
</gene>
<evidence type="ECO:0000313" key="3">
    <source>
        <dbReference type="Proteomes" id="UP000643672"/>
    </source>
</evidence>
<reference evidence="2 3" key="1">
    <citation type="submission" date="2020-05" db="EMBL/GenBank/DDBJ databases">
        <authorList>
            <person name="Petersen J."/>
            <person name="Sayavedra L."/>
        </authorList>
    </citation>
    <scope>NUCLEOTIDE SEQUENCE [LARGE SCALE GENOMIC DNA]</scope>
    <source>
        <strain evidence="2">B thermophilus SOXS</strain>
    </source>
</reference>
<dbReference type="EMBL" id="CAESAQ020000021">
    <property type="protein sequence ID" value="CAB5495928.1"/>
    <property type="molecule type" value="Genomic_DNA"/>
</dbReference>
<organism evidence="2 3">
    <name type="scientific">Bathymodiolus thermophilus thioautotrophic gill symbiont</name>
    <dbReference type="NCBI Taxonomy" id="2360"/>
    <lineage>
        <taxon>Bacteria</taxon>
        <taxon>Pseudomonadati</taxon>
        <taxon>Pseudomonadota</taxon>
        <taxon>Gammaproteobacteria</taxon>
        <taxon>sulfur-oxidizing symbionts</taxon>
    </lineage>
</organism>
<keyword evidence="3" id="KW-1185">Reference proteome</keyword>
<keyword evidence="1" id="KW-1133">Transmembrane helix</keyword>
<evidence type="ECO:0000256" key="1">
    <source>
        <dbReference type="SAM" id="Phobius"/>
    </source>
</evidence>
<keyword evidence="1" id="KW-0472">Membrane</keyword>
<accession>A0A8H8XCJ9</accession>
<comment type="caution">
    <text evidence="2">The sequence shown here is derived from an EMBL/GenBank/DDBJ whole genome shotgun (WGS) entry which is preliminary data.</text>
</comment>
<name>A0A8H8XCJ9_9GAMM</name>
<feature type="transmembrane region" description="Helical" evidence="1">
    <location>
        <begin position="12"/>
        <end position="34"/>
    </location>
</feature>
<protein>
    <submittedName>
        <fullName evidence="2">Uncharacterized protein</fullName>
    </submittedName>
</protein>